<reference evidence="1 2" key="1">
    <citation type="submission" date="2020-08" db="EMBL/GenBank/DDBJ databases">
        <title>Genome public.</title>
        <authorList>
            <person name="Liu C."/>
            <person name="Sun Q."/>
        </authorList>
    </citation>
    <scope>NUCLEOTIDE SEQUENCE [LARGE SCALE GENOMIC DNA]</scope>
    <source>
        <strain evidence="1 2">NSJ-56</strain>
    </source>
</reference>
<dbReference type="EMBL" id="JACOOH010000004">
    <property type="protein sequence ID" value="MBC5621334.1"/>
    <property type="molecule type" value="Genomic_DNA"/>
</dbReference>
<evidence type="ECO:0008006" key="3">
    <source>
        <dbReference type="Google" id="ProtNLM"/>
    </source>
</evidence>
<proteinExistence type="predicted"/>
<evidence type="ECO:0000313" key="2">
    <source>
        <dbReference type="Proteomes" id="UP000646484"/>
    </source>
</evidence>
<accession>A0ABR7D0H4</accession>
<keyword evidence="2" id="KW-1185">Reference proteome</keyword>
<dbReference type="Proteomes" id="UP000646484">
    <property type="component" value="Unassembled WGS sequence"/>
</dbReference>
<gene>
    <name evidence="1" type="ORF">H8S64_09510</name>
</gene>
<dbReference type="RefSeq" id="WP_099291739.1">
    <property type="nucleotide sequence ID" value="NZ_JACOOH010000004.1"/>
</dbReference>
<comment type="caution">
    <text evidence="1">The sequence shown here is derived from an EMBL/GenBank/DDBJ whole genome shotgun (WGS) entry which is preliminary data.</text>
</comment>
<organism evidence="1 2">
    <name type="scientific">Butyricimonas hominis</name>
    <dbReference type="NCBI Taxonomy" id="2763032"/>
    <lineage>
        <taxon>Bacteria</taxon>
        <taxon>Pseudomonadati</taxon>
        <taxon>Bacteroidota</taxon>
        <taxon>Bacteroidia</taxon>
        <taxon>Bacteroidales</taxon>
        <taxon>Odoribacteraceae</taxon>
        <taxon>Butyricimonas</taxon>
    </lineage>
</organism>
<sequence length="141" mass="16075">MRKLLGIVLLLLVYWGCQDITVGYLDVKNAAYNPDSLVVRIHLDSTGIDAQRVKTGQPWMSYQIEGVEGTRPIFFSVRDVVAFDGDKDSMLKWLSVRNDGTFMIPLEHQIAPGRYLISLDFENEGYKKFKDAVFTVIVKEK</sequence>
<name>A0ABR7D0H4_9BACT</name>
<protein>
    <recommendedName>
        <fullName evidence="3">DUF4625 domain-containing protein</fullName>
    </recommendedName>
</protein>
<evidence type="ECO:0000313" key="1">
    <source>
        <dbReference type="EMBL" id="MBC5621334.1"/>
    </source>
</evidence>